<keyword evidence="2" id="KW-0472">Membrane</keyword>
<dbReference type="EMBL" id="SLXQ01000009">
    <property type="protein sequence ID" value="TCP49390.1"/>
    <property type="molecule type" value="Genomic_DNA"/>
</dbReference>
<dbReference type="Pfam" id="PF19877">
    <property type="entry name" value="DUF6350"/>
    <property type="match status" value="1"/>
</dbReference>
<keyword evidence="4" id="KW-1185">Reference proteome</keyword>
<feature type="transmembrane region" description="Helical" evidence="2">
    <location>
        <begin position="331"/>
        <end position="356"/>
    </location>
</feature>
<keyword evidence="2" id="KW-0812">Transmembrane</keyword>
<feature type="compositionally biased region" description="Acidic residues" evidence="1">
    <location>
        <begin position="472"/>
        <end position="508"/>
    </location>
</feature>
<feature type="transmembrane region" description="Helical" evidence="2">
    <location>
        <begin position="274"/>
        <end position="293"/>
    </location>
</feature>
<feature type="transmembrane region" description="Helical" evidence="2">
    <location>
        <begin position="368"/>
        <end position="388"/>
    </location>
</feature>
<protein>
    <submittedName>
        <fullName evidence="3">Uncharacterized protein</fullName>
    </submittedName>
</protein>
<comment type="caution">
    <text evidence="3">The sequence shown here is derived from an EMBL/GenBank/DDBJ whole genome shotgun (WGS) entry which is preliminary data.</text>
</comment>
<sequence length="525" mass="54547">MVGSVPLAQPVDLDAPEDTPAVPASSRVRVFAMAAVLPLVTGYAAVAALLALVTAIASNSHFATSGVLLAAVPGWLAVHQVPISILGHPLSVLPLLPTILLAMFIARAAGAAADRLGLRTPRQAIPLVATFAGAHAGCGFLLAMLVSGSDLDSSPLLGMLVPGGIAAVAATVPLARRCGIFARLRVWLDETAPRGLRAGLVGISGLVAVGTLTYLLGIALAFPTVRQLFTEQADGFGSGLGMLLLSVAYVPNAVLGATSFALGPGITLGSAHIGMFEFSGGPVPALPILAALPEQQAQWWPVFLLAPAAVGALVGWMCRKAAPRPFDRLRMVIVAGAVTALGWVLLGSLAGGSLAGGPFDPVRVPADLVSVAAFLSIVLPGGLLAWFAGERPARSGAPAQEMTDEQEEQEEQEDLAESDELDASDEPGELDETGEVDEGDELEDHDELEEPEEHDEPEEHEEPIASARLETEWDEDAWDDAEWEAYLDPSDDGGLDPSDDGDTEGVQEDTERTPGGQPKPGNRTD</sequence>
<feature type="transmembrane region" description="Helical" evidence="2">
    <location>
        <begin position="242"/>
        <end position="262"/>
    </location>
</feature>
<feature type="compositionally biased region" description="Acidic residues" evidence="1">
    <location>
        <begin position="402"/>
        <end position="461"/>
    </location>
</feature>
<proteinExistence type="predicted"/>
<reference evidence="3 4" key="1">
    <citation type="submission" date="2019-03" db="EMBL/GenBank/DDBJ databases">
        <title>Genomic Encyclopedia of Type Strains, Phase IV (KMG-IV): sequencing the most valuable type-strain genomes for metagenomic binning, comparative biology and taxonomic classification.</title>
        <authorList>
            <person name="Goeker M."/>
        </authorList>
    </citation>
    <scope>NUCLEOTIDE SEQUENCE [LARGE SCALE GENOMIC DNA]</scope>
    <source>
        <strain evidence="3 4">DSM 45765</strain>
    </source>
</reference>
<evidence type="ECO:0000256" key="1">
    <source>
        <dbReference type="SAM" id="MobiDB-lite"/>
    </source>
</evidence>
<organism evidence="3 4">
    <name type="scientific">Tamaricihabitans halophyticus</name>
    <dbReference type="NCBI Taxonomy" id="1262583"/>
    <lineage>
        <taxon>Bacteria</taxon>
        <taxon>Bacillati</taxon>
        <taxon>Actinomycetota</taxon>
        <taxon>Actinomycetes</taxon>
        <taxon>Pseudonocardiales</taxon>
        <taxon>Pseudonocardiaceae</taxon>
        <taxon>Tamaricihabitans</taxon>
    </lineage>
</organism>
<evidence type="ECO:0000256" key="2">
    <source>
        <dbReference type="SAM" id="Phobius"/>
    </source>
</evidence>
<feature type="transmembrane region" description="Helical" evidence="2">
    <location>
        <begin position="30"/>
        <end position="55"/>
    </location>
</feature>
<dbReference type="Proteomes" id="UP000294911">
    <property type="component" value="Unassembled WGS sequence"/>
</dbReference>
<name>A0A4R2QJ36_9PSEU</name>
<keyword evidence="2" id="KW-1133">Transmembrane helix</keyword>
<dbReference type="AlphaFoldDB" id="A0A4R2QJ36"/>
<feature type="transmembrane region" description="Helical" evidence="2">
    <location>
        <begin position="196"/>
        <end position="222"/>
    </location>
</feature>
<feature type="transmembrane region" description="Helical" evidence="2">
    <location>
        <begin position="67"/>
        <end position="86"/>
    </location>
</feature>
<evidence type="ECO:0000313" key="3">
    <source>
        <dbReference type="EMBL" id="TCP49390.1"/>
    </source>
</evidence>
<accession>A0A4R2QJ36</accession>
<feature type="region of interest" description="Disordered" evidence="1">
    <location>
        <begin position="395"/>
        <end position="525"/>
    </location>
</feature>
<evidence type="ECO:0000313" key="4">
    <source>
        <dbReference type="Proteomes" id="UP000294911"/>
    </source>
</evidence>
<gene>
    <name evidence="3" type="ORF">EV191_109212</name>
</gene>
<feature type="transmembrane region" description="Helical" evidence="2">
    <location>
        <begin position="156"/>
        <end position="175"/>
    </location>
</feature>
<dbReference type="InterPro" id="IPR045931">
    <property type="entry name" value="DUF6350"/>
</dbReference>
<feature type="transmembrane region" description="Helical" evidence="2">
    <location>
        <begin position="92"/>
        <end position="112"/>
    </location>
</feature>
<feature type="transmembrane region" description="Helical" evidence="2">
    <location>
        <begin position="299"/>
        <end position="319"/>
    </location>
</feature>
<feature type="transmembrane region" description="Helical" evidence="2">
    <location>
        <begin position="124"/>
        <end position="144"/>
    </location>
</feature>